<protein>
    <recommendedName>
        <fullName evidence="6">Transposase MuDR plant domain-containing protein</fullName>
    </recommendedName>
</protein>
<dbReference type="InterPro" id="IPR004332">
    <property type="entry name" value="Transposase_MuDR"/>
</dbReference>
<evidence type="ECO:0000256" key="1">
    <source>
        <dbReference type="SAM" id="MobiDB-lite"/>
    </source>
</evidence>
<dbReference type="Pfam" id="PF03108">
    <property type="entry name" value="DBD_Tnp_Mut"/>
    <property type="match status" value="1"/>
</dbReference>
<feature type="domain" description="Transposase MuDR plant" evidence="2">
    <location>
        <begin position="279"/>
        <end position="343"/>
    </location>
</feature>
<evidence type="ECO:0000259" key="2">
    <source>
        <dbReference type="Pfam" id="PF03108"/>
    </source>
</evidence>
<comment type="caution">
    <text evidence="4">The sequence shown here is derived from an EMBL/GenBank/DDBJ whole genome shotgun (WGS) entry which is preliminary data.</text>
</comment>
<feature type="region of interest" description="Disordered" evidence="1">
    <location>
        <begin position="159"/>
        <end position="210"/>
    </location>
</feature>
<dbReference type="InterPro" id="IPR058594">
    <property type="entry name" value="PB1-like_dom_pln"/>
</dbReference>
<reference evidence="4 5" key="1">
    <citation type="journal article" date="2021" name="Comput. Struct. Biotechnol. J.">
        <title>De novo genome assembly of the potent medicinal plant Rehmannia glutinosa using nanopore technology.</title>
        <authorList>
            <person name="Ma L."/>
            <person name="Dong C."/>
            <person name="Song C."/>
            <person name="Wang X."/>
            <person name="Zheng X."/>
            <person name="Niu Y."/>
            <person name="Chen S."/>
            <person name="Feng W."/>
        </authorList>
    </citation>
    <scope>NUCLEOTIDE SEQUENCE [LARGE SCALE GENOMIC DNA]</scope>
    <source>
        <strain evidence="4">DH-2019</strain>
    </source>
</reference>
<feature type="compositionally biased region" description="Basic and acidic residues" evidence="1">
    <location>
        <begin position="176"/>
        <end position="187"/>
    </location>
</feature>
<sequence length="411" mass="46657">MGWMIRDTNPNYPRGKICPDYGPHSELFTIRMHHSGGFLRLGSTYYAGENMKVSHIDFCDPDEMSMLEIISMGNELGLNGVKCFYYSKSGVSDCNALSLLQNDSDALNLVNSVDGNRIVGIFVEHDFPIVDEPLQFMGDCNIELDEVIEEQMGVDDDVEVSEEHVDQNETDDEVSDEHVNEEEHINDYDLSDSDYEQSVGSDSQRSEGFVDSEIEVSDDDLLFDGNIDDEVEWGGLSMNKNEAEASNSQLRSQLRTNEGSKLQKSHPVFNHKANISDPKFELGMQFPDIATFRSAVRQHTIKQGRDVKFTINLSYKVQAKCKHGKCPWVIYASKLPKEDTVQVKTYNGKHKCPRTQRVSHATTNYSKIQNKTLNCDTKKNPNYSSLVELNEKFVLYQSYMNENKSYNLNIA</sequence>
<dbReference type="Pfam" id="PF26130">
    <property type="entry name" value="PB1-like"/>
    <property type="match status" value="1"/>
</dbReference>
<name>A0ABR0XC84_REHGL</name>
<dbReference type="PANTHER" id="PTHR31973:SF187">
    <property type="entry name" value="MUTATOR TRANSPOSASE MUDRA PROTEIN"/>
    <property type="match status" value="1"/>
</dbReference>
<accession>A0ABR0XC84</accession>
<keyword evidence="5" id="KW-1185">Reference proteome</keyword>
<evidence type="ECO:0000259" key="3">
    <source>
        <dbReference type="Pfam" id="PF26130"/>
    </source>
</evidence>
<gene>
    <name evidence="4" type="ORF">DH2020_011051</name>
</gene>
<evidence type="ECO:0000313" key="4">
    <source>
        <dbReference type="EMBL" id="KAK6156803.1"/>
    </source>
</evidence>
<feature type="domain" description="PB1-like" evidence="3">
    <location>
        <begin position="26"/>
        <end position="125"/>
    </location>
</feature>
<dbReference type="Proteomes" id="UP001318860">
    <property type="component" value="Unassembled WGS sequence"/>
</dbReference>
<dbReference type="EMBL" id="JABTTQ020000005">
    <property type="protein sequence ID" value="KAK6156803.1"/>
    <property type="molecule type" value="Genomic_DNA"/>
</dbReference>
<evidence type="ECO:0008006" key="6">
    <source>
        <dbReference type="Google" id="ProtNLM"/>
    </source>
</evidence>
<organism evidence="4 5">
    <name type="scientific">Rehmannia glutinosa</name>
    <name type="common">Chinese foxglove</name>
    <dbReference type="NCBI Taxonomy" id="99300"/>
    <lineage>
        <taxon>Eukaryota</taxon>
        <taxon>Viridiplantae</taxon>
        <taxon>Streptophyta</taxon>
        <taxon>Embryophyta</taxon>
        <taxon>Tracheophyta</taxon>
        <taxon>Spermatophyta</taxon>
        <taxon>Magnoliopsida</taxon>
        <taxon>eudicotyledons</taxon>
        <taxon>Gunneridae</taxon>
        <taxon>Pentapetalae</taxon>
        <taxon>asterids</taxon>
        <taxon>lamiids</taxon>
        <taxon>Lamiales</taxon>
        <taxon>Orobanchaceae</taxon>
        <taxon>Rehmannieae</taxon>
        <taxon>Rehmannia</taxon>
    </lineage>
</organism>
<dbReference type="PANTHER" id="PTHR31973">
    <property type="entry name" value="POLYPROTEIN, PUTATIVE-RELATED"/>
    <property type="match status" value="1"/>
</dbReference>
<proteinExistence type="predicted"/>
<evidence type="ECO:0000313" key="5">
    <source>
        <dbReference type="Proteomes" id="UP001318860"/>
    </source>
</evidence>